<sequence>MNLDYPLTPTDSYDLGIVTSYDTANTSVYSSAFVPNLCINAFSKTMTDSNLSSGTSWQSASPTDKTTTKTFTDFTSVQIPENNLQKNNNQHPSIVAFKTKNFLTINPGNVEEFETRIKGKQLTSGFGISNVTDSIMHITTNNNHLIATSQSSHTIPNEIYSTSDTSKLDVTSNILDYTDDLDIYLSKLETQSHQPSSRYNLSERSNYLQDHSIPSDLDYSIPFILPPGVVGPSMLLFEENPILKASLSSKDPMVKYLSNALIKIIDQSFENDNNWVIRRLEWIETINSIKKALAKHENDKISLTQQIKTLIFAYEIIKKQFEKLNHQNLTTQNELIEAQKKINLLKQEKLQTVEQKKWDIITTAIIVGVGIVSIEIVLKKLYKS</sequence>
<dbReference type="Proteomes" id="UP000439903">
    <property type="component" value="Unassembled WGS sequence"/>
</dbReference>
<proteinExistence type="predicted"/>
<evidence type="ECO:0000313" key="2">
    <source>
        <dbReference type="EMBL" id="KAF0485740.1"/>
    </source>
</evidence>
<dbReference type="EMBL" id="WTPW01000718">
    <property type="protein sequence ID" value="KAF0485740.1"/>
    <property type="molecule type" value="Genomic_DNA"/>
</dbReference>
<dbReference type="AlphaFoldDB" id="A0A8H4AEJ1"/>
<evidence type="ECO:0000313" key="3">
    <source>
        <dbReference type="Proteomes" id="UP000439903"/>
    </source>
</evidence>
<protein>
    <submittedName>
        <fullName evidence="2">Uncharacterized protein</fullName>
    </submittedName>
</protein>
<accession>A0A8H4AEJ1</accession>
<reference evidence="2 3" key="1">
    <citation type="journal article" date="2019" name="Environ. Microbiol.">
        <title>At the nexus of three kingdoms: the genome of the mycorrhizal fungus Gigaspora margarita provides insights into plant, endobacterial and fungal interactions.</title>
        <authorList>
            <person name="Venice F."/>
            <person name="Ghignone S."/>
            <person name="Salvioli di Fossalunga A."/>
            <person name="Amselem J."/>
            <person name="Novero M."/>
            <person name="Xianan X."/>
            <person name="Sedzielewska Toro K."/>
            <person name="Morin E."/>
            <person name="Lipzen A."/>
            <person name="Grigoriev I.V."/>
            <person name="Henrissat B."/>
            <person name="Martin F.M."/>
            <person name="Bonfante P."/>
        </authorList>
    </citation>
    <scope>NUCLEOTIDE SEQUENCE [LARGE SCALE GENOMIC DNA]</scope>
    <source>
        <strain evidence="2 3">BEG34</strain>
    </source>
</reference>
<comment type="caution">
    <text evidence="2">The sequence shown here is derived from an EMBL/GenBank/DDBJ whole genome shotgun (WGS) entry which is preliminary data.</text>
</comment>
<evidence type="ECO:0000256" key="1">
    <source>
        <dbReference type="SAM" id="Coils"/>
    </source>
</evidence>
<dbReference type="OrthoDB" id="2447060at2759"/>
<feature type="coiled-coil region" evidence="1">
    <location>
        <begin position="286"/>
        <end position="355"/>
    </location>
</feature>
<name>A0A8H4AEJ1_GIGMA</name>
<organism evidence="2 3">
    <name type="scientific">Gigaspora margarita</name>
    <dbReference type="NCBI Taxonomy" id="4874"/>
    <lineage>
        <taxon>Eukaryota</taxon>
        <taxon>Fungi</taxon>
        <taxon>Fungi incertae sedis</taxon>
        <taxon>Mucoromycota</taxon>
        <taxon>Glomeromycotina</taxon>
        <taxon>Glomeromycetes</taxon>
        <taxon>Diversisporales</taxon>
        <taxon>Gigasporaceae</taxon>
        <taxon>Gigaspora</taxon>
    </lineage>
</organism>
<keyword evidence="3" id="KW-1185">Reference proteome</keyword>
<keyword evidence="1" id="KW-0175">Coiled coil</keyword>
<gene>
    <name evidence="2" type="ORF">F8M41_022766</name>
</gene>